<dbReference type="SUPFAM" id="SSF51182">
    <property type="entry name" value="RmlC-like cupins"/>
    <property type="match status" value="1"/>
</dbReference>
<evidence type="ECO:0000313" key="4">
    <source>
        <dbReference type="Proteomes" id="UP000343317"/>
    </source>
</evidence>
<feature type="domain" description="HTH cro/C1-type" evidence="2">
    <location>
        <begin position="16"/>
        <end position="70"/>
    </location>
</feature>
<dbReference type="InterPro" id="IPR010982">
    <property type="entry name" value="Lambda_DNA-bd_dom_sf"/>
</dbReference>
<dbReference type="PANTHER" id="PTHR46797">
    <property type="entry name" value="HTH-TYPE TRANSCRIPTIONAL REGULATOR"/>
    <property type="match status" value="1"/>
</dbReference>
<organism evidence="3 4">
    <name type="scientific">Pandoraea horticolens</name>
    <dbReference type="NCBI Taxonomy" id="2508298"/>
    <lineage>
        <taxon>Bacteria</taxon>
        <taxon>Pseudomonadati</taxon>
        <taxon>Pseudomonadota</taxon>
        <taxon>Betaproteobacteria</taxon>
        <taxon>Burkholderiales</taxon>
        <taxon>Burkholderiaceae</taxon>
        <taxon>Pandoraea</taxon>
    </lineage>
</organism>
<protein>
    <submittedName>
        <fullName evidence="3">Transcriptional regulator</fullName>
    </submittedName>
</protein>
<dbReference type="GO" id="GO:0003677">
    <property type="term" value="F:DNA binding"/>
    <property type="evidence" value="ECO:0007669"/>
    <property type="project" value="UniProtKB-KW"/>
</dbReference>
<dbReference type="InterPro" id="IPR011051">
    <property type="entry name" value="RmlC_Cupin_sf"/>
</dbReference>
<dbReference type="Pfam" id="PF01381">
    <property type="entry name" value="HTH_3"/>
    <property type="match status" value="1"/>
</dbReference>
<dbReference type="SMART" id="SM00530">
    <property type="entry name" value="HTH_XRE"/>
    <property type="match status" value="1"/>
</dbReference>
<name>A0A5E4VNQ8_9BURK</name>
<dbReference type="SUPFAM" id="SSF47413">
    <property type="entry name" value="lambda repressor-like DNA-binding domains"/>
    <property type="match status" value="1"/>
</dbReference>
<dbReference type="Proteomes" id="UP000343317">
    <property type="component" value="Unassembled WGS sequence"/>
</dbReference>
<gene>
    <name evidence="3" type="ORF">PHO31112_02773</name>
</gene>
<dbReference type="GO" id="GO:0003700">
    <property type="term" value="F:DNA-binding transcription factor activity"/>
    <property type="evidence" value="ECO:0007669"/>
    <property type="project" value="TreeGrafter"/>
</dbReference>
<proteinExistence type="predicted"/>
<dbReference type="InterPro" id="IPR050807">
    <property type="entry name" value="TransReg_Diox_bact_type"/>
</dbReference>
<dbReference type="PANTHER" id="PTHR46797:SF20">
    <property type="entry name" value="BLR4304 PROTEIN"/>
    <property type="match status" value="1"/>
</dbReference>
<dbReference type="EMBL" id="CABPSM010000007">
    <property type="protein sequence ID" value="VVE13942.1"/>
    <property type="molecule type" value="Genomic_DNA"/>
</dbReference>
<dbReference type="CDD" id="cd00093">
    <property type="entry name" value="HTH_XRE"/>
    <property type="match status" value="1"/>
</dbReference>
<dbReference type="CDD" id="cd02209">
    <property type="entry name" value="cupin_XRE_C"/>
    <property type="match status" value="1"/>
</dbReference>
<evidence type="ECO:0000259" key="2">
    <source>
        <dbReference type="PROSITE" id="PS50943"/>
    </source>
</evidence>
<dbReference type="InterPro" id="IPR013096">
    <property type="entry name" value="Cupin_2"/>
</dbReference>
<dbReference type="PROSITE" id="PS50943">
    <property type="entry name" value="HTH_CROC1"/>
    <property type="match status" value="1"/>
</dbReference>
<accession>A0A5E4VNQ8</accession>
<dbReference type="Gene3D" id="1.10.260.40">
    <property type="entry name" value="lambda repressor-like DNA-binding domains"/>
    <property type="match status" value="1"/>
</dbReference>
<dbReference type="GO" id="GO:0005829">
    <property type="term" value="C:cytosol"/>
    <property type="evidence" value="ECO:0007669"/>
    <property type="project" value="TreeGrafter"/>
</dbReference>
<reference evidence="3 4" key="1">
    <citation type="submission" date="2019-08" db="EMBL/GenBank/DDBJ databases">
        <authorList>
            <person name="Peeters C."/>
        </authorList>
    </citation>
    <scope>NUCLEOTIDE SEQUENCE [LARGE SCALE GENOMIC DNA]</scope>
    <source>
        <strain evidence="3 4">LMG 31112</strain>
    </source>
</reference>
<evidence type="ECO:0000313" key="3">
    <source>
        <dbReference type="EMBL" id="VVE13942.1"/>
    </source>
</evidence>
<dbReference type="Gene3D" id="2.60.120.10">
    <property type="entry name" value="Jelly Rolls"/>
    <property type="match status" value="1"/>
</dbReference>
<dbReference type="InterPro" id="IPR001387">
    <property type="entry name" value="Cro/C1-type_HTH"/>
</dbReference>
<dbReference type="AlphaFoldDB" id="A0A5E4VNQ8"/>
<sequence>MKEQSTSVSMQPGKALRALRTKLGMTLHEVSERTGLSVSTVSKLEMGRASLSFEKLFAMSEGLGVEMSELLGALASTSKGAASPAPIGRRVIQRAGDGLPLKTVPYGQLYPAVERLHKQLIPIVADVYATTIEEFVAAFGDLTRHAGEEFAYVLDGEVEFHSELYAPVRLKKGESIYFDSSMGHAYLKASDAPCRVLCVCTNAGDREASPGHLKRKERSSI</sequence>
<dbReference type="InterPro" id="IPR014710">
    <property type="entry name" value="RmlC-like_jellyroll"/>
</dbReference>
<keyword evidence="4" id="KW-1185">Reference proteome</keyword>
<evidence type="ECO:0000256" key="1">
    <source>
        <dbReference type="ARBA" id="ARBA00023125"/>
    </source>
</evidence>
<dbReference type="Pfam" id="PF07883">
    <property type="entry name" value="Cupin_2"/>
    <property type="match status" value="1"/>
</dbReference>
<keyword evidence="1" id="KW-0238">DNA-binding</keyword>
<dbReference type="RefSeq" id="WP_150621012.1">
    <property type="nucleotide sequence ID" value="NZ_CABPSM010000007.1"/>
</dbReference>